<organism evidence="2 3">
    <name type="scientific">Pseudomonas fluorescens</name>
    <dbReference type="NCBI Taxonomy" id="294"/>
    <lineage>
        <taxon>Bacteria</taxon>
        <taxon>Pseudomonadati</taxon>
        <taxon>Pseudomonadota</taxon>
        <taxon>Gammaproteobacteria</taxon>
        <taxon>Pseudomonadales</taxon>
        <taxon>Pseudomonadaceae</taxon>
        <taxon>Pseudomonas</taxon>
    </lineage>
</organism>
<name>A0A5E6T3G1_PSEFL</name>
<sequence length="306" mass="31633">MGTRLIRWLFMAVVRRSQCGLPGLPCDLVFRPACSCHPDVDGAAALNKWGSANRIVSLRLLGPLRSSPGNLPSSWKPENHPPLDENGPIPGPEQTSKPPVECLVSQAIPADEVPPMKAFTLATLMTLAATPAFAFNFSDAANAVSAAQSQQSQGKVQAPAESANLLNTLGSELNITPEQAVGGAGAMLGLARNNLSSDDYGQLTKAVPGLDLLSGANALGGLSGLGELLGKNSDKQSALSNALGNNVEDRSDLDSAFKALGMDTGMIGQFAPLILQYLGQQGIAGSLLQNLGSLWTTPAPATTPSV</sequence>
<evidence type="ECO:0000313" key="2">
    <source>
        <dbReference type="EMBL" id="VVM87869.1"/>
    </source>
</evidence>
<dbReference type="EMBL" id="CABVHF010000008">
    <property type="protein sequence ID" value="VVM87869.1"/>
    <property type="molecule type" value="Genomic_DNA"/>
</dbReference>
<feature type="region of interest" description="Disordered" evidence="1">
    <location>
        <begin position="69"/>
        <end position="98"/>
    </location>
</feature>
<accession>A0A5E6T3G1</accession>
<gene>
    <name evidence="2" type="ORF">PS631_02679</name>
</gene>
<reference evidence="2 3" key="1">
    <citation type="submission" date="2019-09" db="EMBL/GenBank/DDBJ databases">
        <authorList>
            <person name="Chandra G."/>
            <person name="Truman W A."/>
        </authorList>
    </citation>
    <scope>NUCLEOTIDE SEQUENCE [LARGE SCALE GENOMIC DNA]</scope>
    <source>
        <strain evidence="2">PS631</strain>
    </source>
</reference>
<evidence type="ECO:0000313" key="3">
    <source>
        <dbReference type="Proteomes" id="UP000399692"/>
    </source>
</evidence>
<dbReference type="InterPro" id="IPR021302">
    <property type="entry name" value="DUF2780_VcgC/VcgE"/>
</dbReference>
<dbReference type="Proteomes" id="UP000399692">
    <property type="component" value="Unassembled WGS sequence"/>
</dbReference>
<evidence type="ECO:0008006" key="4">
    <source>
        <dbReference type="Google" id="ProtNLM"/>
    </source>
</evidence>
<dbReference type="AlphaFoldDB" id="A0A5E6T3G1"/>
<proteinExistence type="predicted"/>
<dbReference type="Pfam" id="PF11075">
    <property type="entry name" value="DUF2780"/>
    <property type="match status" value="1"/>
</dbReference>
<evidence type="ECO:0000256" key="1">
    <source>
        <dbReference type="SAM" id="MobiDB-lite"/>
    </source>
</evidence>
<protein>
    <recommendedName>
        <fullName evidence="4">DUF2780 domain-containing protein</fullName>
    </recommendedName>
</protein>